<dbReference type="InterPro" id="IPR017871">
    <property type="entry name" value="ABC_transporter-like_CS"/>
</dbReference>
<dbReference type="InterPro" id="IPR027417">
    <property type="entry name" value="P-loop_NTPase"/>
</dbReference>
<dbReference type="PANTHER" id="PTHR42794:SF2">
    <property type="entry name" value="ABC TRANSPORTER ATP-BINDING PROTEIN"/>
    <property type="match status" value="1"/>
</dbReference>
<dbReference type="Pfam" id="PF00005">
    <property type="entry name" value="ABC_tran"/>
    <property type="match status" value="1"/>
</dbReference>
<dbReference type="SUPFAM" id="SSF52540">
    <property type="entry name" value="P-loop containing nucleoside triphosphate hydrolases"/>
    <property type="match status" value="1"/>
</dbReference>
<dbReference type="PANTHER" id="PTHR42794">
    <property type="entry name" value="HEMIN IMPORT ATP-BINDING PROTEIN HMUV"/>
    <property type="match status" value="1"/>
</dbReference>
<dbReference type="InterPro" id="IPR003439">
    <property type="entry name" value="ABC_transporter-like_ATP-bd"/>
</dbReference>
<dbReference type="PROSITE" id="PS00211">
    <property type="entry name" value="ABC_TRANSPORTER_1"/>
    <property type="match status" value="1"/>
</dbReference>
<evidence type="ECO:0000313" key="5">
    <source>
        <dbReference type="Proteomes" id="UP000029910"/>
    </source>
</evidence>
<dbReference type="Proteomes" id="UP000029910">
    <property type="component" value="Chromosome"/>
</dbReference>
<evidence type="ECO:0000259" key="3">
    <source>
        <dbReference type="PROSITE" id="PS50893"/>
    </source>
</evidence>
<keyword evidence="5" id="KW-1185">Reference proteome</keyword>
<dbReference type="InterPro" id="IPR003593">
    <property type="entry name" value="AAA+_ATPase"/>
</dbReference>
<evidence type="ECO:0000256" key="1">
    <source>
        <dbReference type="ARBA" id="ARBA00022741"/>
    </source>
</evidence>
<evidence type="ECO:0000313" key="4">
    <source>
        <dbReference type="EMBL" id="AIU32588.1"/>
    </source>
</evidence>
<protein>
    <submittedName>
        <fullName evidence="4">ABC transporter ATPase</fullName>
    </submittedName>
</protein>
<keyword evidence="1" id="KW-0547">Nucleotide-binding</keyword>
<dbReference type="CDD" id="cd03214">
    <property type="entry name" value="ABC_Iron-Siderophores_B12_Hemin"/>
    <property type="match status" value="1"/>
</dbReference>
<feature type="domain" description="ABC transporter" evidence="3">
    <location>
        <begin position="11"/>
        <end position="243"/>
    </location>
</feature>
<gene>
    <name evidence="4" type="ORF">CulFRC11_1007</name>
</gene>
<sequence>MSNSGSTPHALSVSHLSWSAGKTTILNDVTFSAPAGKVTGIIGPNGCGKSTLIKAALALLSPDSGEIRVNGLVPHSLSSRRLAQLTALLAQHSQAHVDLKVEDIVALGKIPHQRGWASPAHVNQEALAESLAAAGIAHLRGRLWSTLSGGERQRVQLARVFTQNPEVLFIDEPTNHLDPGAAWEIMEAITKRGVSVVGAFHDLNLAARFCDVIVVMRNGEIHAYGTPEETLTPKILRETYGITVYVDKHPVDGRPLIIQTGVTPRS</sequence>
<dbReference type="Gene3D" id="3.40.50.300">
    <property type="entry name" value="P-loop containing nucleotide triphosphate hydrolases"/>
    <property type="match status" value="1"/>
</dbReference>
<name>A0ABN4EHV9_9CORY</name>
<reference evidence="4 5" key="1">
    <citation type="journal article" date="2015" name="Genome Announc.">
        <title>Genome Sequence of Corynebacterium ulcerans Strain FRC11.</title>
        <authorList>
            <person name="Benevides Lde J."/>
            <person name="Viana M.V."/>
            <person name="Mariano D.C."/>
            <person name="Rocha Fde S."/>
            <person name="Bagano P.C."/>
            <person name="Folador E.L."/>
            <person name="Pereira F.L."/>
            <person name="Dorella F.A."/>
            <person name="Leal C.A."/>
            <person name="Carvalho A.F."/>
            <person name="Soares Sde C."/>
            <person name="Carneiro A."/>
            <person name="Ramos R."/>
            <person name="Badell-Ocando E."/>
            <person name="Guiso N."/>
            <person name="Silva A."/>
            <person name="Figueiredo H."/>
            <person name="Azevedo V."/>
            <person name="Guimaraes L.C."/>
        </authorList>
    </citation>
    <scope>NUCLEOTIDE SEQUENCE [LARGE SCALE GENOMIC DNA]</scope>
    <source>
        <strain evidence="5">FRC0011</strain>
    </source>
</reference>
<dbReference type="EMBL" id="CP009622">
    <property type="protein sequence ID" value="AIU32588.1"/>
    <property type="molecule type" value="Genomic_DNA"/>
</dbReference>
<dbReference type="PROSITE" id="PS50893">
    <property type="entry name" value="ABC_TRANSPORTER_2"/>
    <property type="match status" value="1"/>
</dbReference>
<accession>A0ABN4EHV9</accession>
<organism evidence="4 5">
    <name type="scientific">Corynebacterium ramonii</name>
    <dbReference type="NCBI Taxonomy" id="3026968"/>
    <lineage>
        <taxon>Bacteria</taxon>
        <taxon>Bacillati</taxon>
        <taxon>Actinomycetota</taxon>
        <taxon>Actinomycetes</taxon>
        <taxon>Mycobacteriales</taxon>
        <taxon>Corynebacteriaceae</taxon>
        <taxon>Corynebacterium</taxon>
    </lineage>
</organism>
<proteinExistence type="predicted"/>
<evidence type="ECO:0000256" key="2">
    <source>
        <dbReference type="ARBA" id="ARBA00022840"/>
    </source>
</evidence>
<dbReference type="SMART" id="SM00382">
    <property type="entry name" value="AAA"/>
    <property type="match status" value="1"/>
</dbReference>
<keyword evidence="2" id="KW-0067">ATP-binding</keyword>
<dbReference type="RefSeq" id="WP_023635597.1">
    <property type="nucleotide sequence ID" value="NZ_CP009622.1"/>
</dbReference>